<gene>
    <name evidence="2" type="ORF">NQ491_02340</name>
</gene>
<protein>
    <submittedName>
        <fullName evidence="2">DUF3109 family protein</fullName>
    </submittedName>
</protein>
<evidence type="ECO:0000313" key="2">
    <source>
        <dbReference type="EMBL" id="UWN58257.1"/>
    </source>
</evidence>
<keyword evidence="3" id="KW-1185">Reference proteome</keyword>
<dbReference type="Pfam" id="PF11307">
    <property type="entry name" value="DUF3109"/>
    <property type="match status" value="1"/>
</dbReference>
<dbReference type="RefSeq" id="WP_026089499.1">
    <property type="nucleotide sequence ID" value="NZ_CAPH01000005.1"/>
</dbReference>
<reference evidence="2" key="1">
    <citation type="journal article" date="2022" name="Cell">
        <title>Design, construction, and in vivo augmentation of a complex gut microbiome.</title>
        <authorList>
            <person name="Cheng A.G."/>
            <person name="Ho P.Y."/>
            <person name="Aranda-Diaz A."/>
            <person name="Jain S."/>
            <person name="Yu F.B."/>
            <person name="Meng X."/>
            <person name="Wang M."/>
            <person name="Iakiviak M."/>
            <person name="Nagashima K."/>
            <person name="Zhao A."/>
            <person name="Murugkar P."/>
            <person name="Patil A."/>
            <person name="Atabakhsh K."/>
            <person name="Weakley A."/>
            <person name="Yan J."/>
            <person name="Brumbaugh A.R."/>
            <person name="Higginbottom S."/>
            <person name="Dimas A."/>
            <person name="Shiver A.L."/>
            <person name="Deutschbauer A."/>
            <person name="Neff N."/>
            <person name="Sonnenburg J.L."/>
            <person name="Huang K.C."/>
            <person name="Fischbach M.A."/>
        </authorList>
    </citation>
    <scope>NUCLEOTIDE SEQUENCE</scope>
    <source>
        <strain evidence="2">AP11</strain>
    </source>
</reference>
<sequence>MIQIDDKIVSSELLTERFCCDLSHCKGICCVEGNAGAPLEIDEVEVLEHEWEAYRPYMKPEGIEAVERQGFMVLDEDGDLTTPLIGEAECAYSFEENGVTMCAIERAWKEGRTPFQKPISCHLYPIRLITLSNGTVGLNYHRWDVCDSARRLGRKLGTPVYRTLREPIVRRFGEPFFAALEEAEHYLSETGPDK</sequence>
<evidence type="ECO:0000313" key="3">
    <source>
        <dbReference type="Proteomes" id="UP001059295"/>
    </source>
</evidence>
<dbReference type="EMBL" id="CP102294">
    <property type="protein sequence ID" value="UWN58257.1"/>
    <property type="molecule type" value="Genomic_DNA"/>
</dbReference>
<dbReference type="GeneID" id="82890536"/>
<dbReference type="InterPro" id="IPR021458">
    <property type="entry name" value="Rv0495c"/>
</dbReference>
<accession>A0ABY5V213</accession>
<name>A0ABY5V213_9BACT</name>
<evidence type="ECO:0000256" key="1">
    <source>
        <dbReference type="ARBA" id="ARBA00093770"/>
    </source>
</evidence>
<dbReference type="Proteomes" id="UP001059295">
    <property type="component" value="Chromosome"/>
</dbReference>
<proteinExistence type="inferred from homology"/>
<comment type="similarity">
    <text evidence="1">Belongs to the Rv0495c family.</text>
</comment>
<organism evidence="2 3">
    <name type="scientific">Alistipes ihumii AP11</name>
    <dbReference type="NCBI Taxonomy" id="1211813"/>
    <lineage>
        <taxon>Bacteria</taxon>
        <taxon>Pseudomonadati</taxon>
        <taxon>Bacteroidota</taxon>
        <taxon>Bacteroidia</taxon>
        <taxon>Bacteroidales</taxon>
        <taxon>Rikenellaceae</taxon>
        <taxon>Alistipes</taxon>
    </lineage>
</organism>